<feature type="compositionally biased region" description="Basic and acidic residues" evidence="1">
    <location>
        <begin position="421"/>
        <end position="430"/>
    </location>
</feature>
<feature type="compositionally biased region" description="Low complexity" evidence="1">
    <location>
        <begin position="103"/>
        <end position="114"/>
    </location>
</feature>
<feature type="region of interest" description="Disordered" evidence="1">
    <location>
        <begin position="608"/>
        <end position="942"/>
    </location>
</feature>
<evidence type="ECO:0000313" key="2">
    <source>
        <dbReference type="EMBL" id="CAG6479909.1"/>
    </source>
</evidence>
<feature type="compositionally biased region" description="Acidic residues" evidence="1">
    <location>
        <begin position="900"/>
        <end position="921"/>
    </location>
</feature>
<feature type="compositionally biased region" description="Basic and acidic residues" evidence="1">
    <location>
        <begin position="391"/>
        <end position="411"/>
    </location>
</feature>
<reference evidence="2" key="1">
    <citation type="submission" date="2021-05" db="EMBL/GenBank/DDBJ databases">
        <authorList>
            <person name="Alioto T."/>
            <person name="Alioto T."/>
            <person name="Gomez Garrido J."/>
        </authorList>
    </citation>
    <scope>NUCLEOTIDE SEQUENCE</scope>
</reference>
<organism evidence="2">
    <name type="scientific">Culex pipiens</name>
    <name type="common">House mosquito</name>
    <dbReference type="NCBI Taxonomy" id="7175"/>
    <lineage>
        <taxon>Eukaryota</taxon>
        <taxon>Metazoa</taxon>
        <taxon>Ecdysozoa</taxon>
        <taxon>Arthropoda</taxon>
        <taxon>Hexapoda</taxon>
        <taxon>Insecta</taxon>
        <taxon>Pterygota</taxon>
        <taxon>Neoptera</taxon>
        <taxon>Endopterygota</taxon>
        <taxon>Diptera</taxon>
        <taxon>Nematocera</taxon>
        <taxon>Culicoidea</taxon>
        <taxon>Culicidae</taxon>
        <taxon>Culicinae</taxon>
        <taxon>Culicini</taxon>
        <taxon>Culex</taxon>
        <taxon>Culex</taxon>
    </lineage>
</organism>
<feature type="compositionally biased region" description="Polar residues" evidence="1">
    <location>
        <begin position="842"/>
        <end position="853"/>
    </location>
</feature>
<feature type="compositionally biased region" description="Basic residues" evidence="1">
    <location>
        <begin position="621"/>
        <end position="632"/>
    </location>
</feature>
<proteinExistence type="predicted"/>
<feature type="compositionally biased region" description="Basic residues" evidence="1">
    <location>
        <begin position="154"/>
        <end position="171"/>
    </location>
</feature>
<sequence>MEIGEQQQDKQCDKEEPLDDGQHKERRDRVSSVGSNSSVRNSSKRRHNSHDSNDSPTEDSHAQKKHKQNNLDSSRIFERRDSGKDGKKEKHHKSHNRSEKSSKCSSVSSSSSEKSVSHLNALAKHDNHDEKQQFLLDERRKEITFSNEGQLQQHSHHQKKKERYHDKHKSKKDHESCRDKENTQSVNFPQESFTGNRSTSDEEDQTRTHHKADRKCPKDYAPKRYHSESGGDTKKYDRKLSRAESSADEEGRKKKNRPNHTRAKTANNSSDTDDSDEPKKHSIFDIPDDPMPNISMYDKVKARSCKNMQKQEEEKKIKEKFSKLKQCRAKREGKNRSKSWDDDSDSDANSDTTINSKYNHKDQLNKSGMITTSDDDDQMPSTPRFRRHNKEHLASDSEDENHRIRFNRDRLNNLCDDESSDGDRPKKENMPHTPRRSSSEKKMSRKNSRSTRIQSDSDSENEGTIDQAKAANENQDSECDKPKQAVQDAEKAQPAIPKIEPPSIKQEIKCEEDAPAEETKKVEIKVETKVQPPSALVTSDVSDDETVKPAVVKSEFIPSTMIKKEPIDDGYSYSKERLNQLCDASSEGEPNMTPVVASAEIDNTVNSAVDQLMYGHPEATKRKHKKKQKRHKTNDGSEGENKPEKEHSPTSDGLAGSTFDNLKKTADDQLYVSSKKKHSGKKEKRRERCKEDYDKPGKSKKSKNKHKENNNKVPEVPNPNTKREEKMEDIFGPISDDESQHSSVETEVSVKQEPVDADTEAKPAEEESKQADDRPNDSEISEKDKLKEESRKRKERKRREREKLRTTMTMKEEENSVDLDEAGRALEAQLMSDSDQKAEDASPTSTVGTSGKRSSVDVMDVFRFTDGDDSMENSFSEKKESDYGRKEKKKKKKKQKQDEEAPEEAAAEATEPAEADATEETSESKKEKKKKKKDKKQQEEAE</sequence>
<dbReference type="EMBL" id="HBUE01087188">
    <property type="protein sequence ID" value="CAG6479909.1"/>
    <property type="molecule type" value="Transcribed_RNA"/>
</dbReference>
<protein>
    <submittedName>
        <fullName evidence="2">Protein split ends</fullName>
    </submittedName>
</protein>
<feature type="compositionally biased region" description="Low complexity" evidence="1">
    <location>
        <begin position="31"/>
        <end position="41"/>
    </location>
</feature>
<name>A0A8D8FRN7_CULPI</name>
<feature type="compositionally biased region" description="Basic residues" evidence="1">
    <location>
        <begin position="886"/>
        <end position="895"/>
    </location>
</feature>
<feature type="compositionally biased region" description="Basic and acidic residues" evidence="1">
    <location>
        <begin position="686"/>
        <end position="697"/>
    </location>
</feature>
<feature type="compositionally biased region" description="Basic and acidic residues" evidence="1">
    <location>
        <begin position="49"/>
        <end position="62"/>
    </location>
</feature>
<evidence type="ECO:0000256" key="1">
    <source>
        <dbReference type="SAM" id="MobiDB-lite"/>
    </source>
</evidence>
<dbReference type="EMBL" id="HBUE01087190">
    <property type="protein sequence ID" value="CAG6479913.1"/>
    <property type="molecule type" value="Transcribed_RNA"/>
</dbReference>
<feature type="compositionally biased region" description="Basic and acidic residues" evidence="1">
    <location>
        <begin position="214"/>
        <end position="242"/>
    </location>
</feature>
<feature type="region of interest" description="Disordered" evidence="1">
    <location>
        <begin position="1"/>
        <end position="519"/>
    </location>
</feature>
<feature type="compositionally biased region" description="Basic residues" evidence="1">
    <location>
        <begin position="674"/>
        <end position="685"/>
    </location>
</feature>
<accession>A0A8D8FRN7</accession>
<feature type="compositionally biased region" description="Basic and acidic residues" evidence="1">
    <location>
        <begin position="506"/>
        <end position="519"/>
    </location>
</feature>
<dbReference type="AlphaFoldDB" id="A0A8D8FRN7"/>
<feature type="compositionally biased region" description="Basic and acidic residues" evidence="1">
    <location>
        <begin position="478"/>
        <end position="491"/>
    </location>
</feature>
<feature type="compositionally biased region" description="Basic and acidic residues" evidence="1">
    <location>
        <begin position="748"/>
        <end position="792"/>
    </location>
</feature>
<feature type="compositionally biased region" description="Basic and acidic residues" evidence="1">
    <location>
        <begin position="7"/>
        <end position="30"/>
    </location>
</feature>
<feature type="compositionally biased region" description="Basic and acidic residues" evidence="1">
    <location>
        <begin position="75"/>
        <end position="88"/>
    </location>
</feature>
<feature type="compositionally biased region" description="Basic residues" evidence="1">
    <location>
        <begin position="253"/>
        <end position="263"/>
    </location>
</feature>
<feature type="compositionally biased region" description="Basic and acidic residues" evidence="1">
    <location>
        <begin position="633"/>
        <end position="649"/>
    </location>
</feature>
<feature type="compositionally biased region" description="Basic and acidic residues" evidence="1">
    <location>
        <begin position="801"/>
        <end position="814"/>
    </location>
</feature>
<feature type="compositionally biased region" description="Polar residues" evidence="1">
    <location>
        <begin position="183"/>
        <end position="198"/>
    </location>
</feature>
<feature type="compositionally biased region" description="Basic and acidic residues" evidence="1">
    <location>
        <begin position="123"/>
        <end position="143"/>
    </location>
</feature>
<feature type="compositionally biased region" description="Basic and acidic residues" evidence="1">
    <location>
        <begin position="309"/>
        <end position="322"/>
    </location>
</feature>
<feature type="compositionally biased region" description="Basic and acidic residues" evidence="1">
    <location>
        <begin position="329"/>
        <end position="341"/>
    </location>
</feature>
<feature type="compositionally biased region" description="Basic and acidic residues" evidence="1">
    <location>
        <begin position="875"/>
        <end position="885"/>
    </location>
</feature>
<feature type="compositionally biased region" description="Low complexity" evidence="1">
    <location>
        <begin position="711"/>
        <end position="720"/>
    </location>
</feature>
<feature type="compositionally biased region" description="Basic and acidic residues" evidence="1">
    <location>
        <begin position="172"/>
        <end position="182"/>
    </location>
</feature>